<dbReference type="AlphaFoldDB" id="A0AA35YZJ3"/>
<keyword evidence="1" id="KW-0186">Copper</keyword>
<evidence type="ECO:0000256" key="1">
    <source>
        <dbReference type="RuleBase" id="RU000672"/>
    </source>
</evidence>
<evidence type="ECO:0000313" key="4">
    <source>
        <dbReference type="Proteomes" id="UP001177003"/>
    </source>
</evidence>
<comment type="similarity">
    <text evidence="1">Belongs to the copper/topaquinone oxidase family.</text>
</comment>
<name>A0AA35YZJ3_LACSI</name>
<dbReference type="GO" id="GO:0005507">
    <property type="term" value="F:copper ion binding"/>
    <property type="evidence" value="ECO:0007669"/>
    <property type="project" value="InterPro"/>
</dbReference>
<comment type="PTM">
    <text evidence="1">Topaquinone (TPQ) is generated by copper-dependent autoxidation of a specific tyrosyl residue.</text>
</comment>
<dbReference type="GO" id="GO:0008131">
    <property type="term" value="F:primary methylamine oxidase activity"/>
    <property type="evidence" value="ECO:0007669"/>
    <property type="project" value="InterPro"/>
</dbReference>
<dbReference type="EMBL" id="OX465080">
    <property type="protein sequence ID" value="CAI9283161.1"/>
    <property type="molecule type" value="Genomic_DNA"/>
</dbReference>
<keyword evidence="1" id="KW-0479">Metal-binding</keyword>
<gene>
    <name evidence="3" type="ORF">LSALG_LOCUS22768</name>
</gene>
<keyword evidence="1" id="KW-0801">TPQ</keyword>
<reference evidence="3" key="1">
    <citation type="submission" date="2023-04" db="EMBL/GenBank/DDBJ databases">
        <authorList>
            <person name="Vijverberg K."/>
            <person name="Xiong W."/>
            <person name="Schranz E."/>
        </authorList>
    </citation>
    <scope>NUCLEOTIDE SEQUENCE</scope>
</reference>
<organism evidence="3 4">
    <name type="scientific">Lactuca saligna</name>
    <name type="common">Willowleaf lettuce</name>
    <dbReference type="NCBI Taxonomy" id="75948"/>
    <lineage>
        <taxon>Eukaryota</taxon>
        <taxon>Viridiplantae</taxon>
        <taxon>Streptophyta</taxon>
        <taxon>Embryophyta</taxon>
        <taxon>Tracheophyta</taxon>
        <taxon>Spermatophyta</taxon>
        <taxon>Magnoliopsida</taxon>
        <taxon>eudicotyledons</taxon>
        <taxon>Gunneridae</taxon>
        <taxon>Pentapetalae</taxon>
        <taxon>asterids</taxon>
        <taxon>campanulids</taxon>
        <taxon>Asterales</taxon>
        <taxon>Asteraceae</taxon>
        <taxon>Cichorioideae</taxon>
        <taxon>Cichorieae</taxon>
        <taxon>Lactucinae</taxon>
        <taxon>Lactuca</taxon>
    </lineage>
</organism>
<evidence type="ECO:0000313" key="3">
    <source>
        <dbReference type="EMBL" id="CAI9283161.1"/>
    </source>
</evidence>
<dbReference type="PANTHER" id="PTHR10638:SF18">
    <property type="entry name" value="AMINE OXIDASE [COPPER-CONTAINING] ZETA, PEROXISOMAL"/>
    <property type="match status" value="1"/>
</dbReference>
<evidence type="ECO:0000259" key="2">
    <source>
        <dbReference type="Pfam" id="PF01179"/>
    </source>
</evidence>
<comment type="cofactor">
    <cofactor evidence="1">
        <name>Cu cation</name>
        <dbReference type="ChEBI" id="CHEBI:23378"/>
    </cofactor>
    <text evidence="1">Contains 1 topaquinone per subunit.</text>
</comment>
<dbReference type="Gene3D" id="2.70.98.20">
    <property type="entry name" value="Copper amine oxidase, catalytic domain"/>
    <property type="match status" value="1"/>
</dbReference>
<keyword evidence="1" id="KW-0560">Oxidoreductase</keyword>
<feature type="domain" description="Copper amine oxidase catalytic" evidence="2">
    <location>
        <begin position="21"/>
        <end position="74"/>
    </location>
</feature>
<dbReference type="InterPro" id="IPR015798">
    <property type="entry name" value="Cu_amine_oxidase_C"/>
</dbReference>
<accession>A0AA35YZJ3</accession>
<dbReference type="GO" id="GO:0048038">
    <property type="term" value="F:quinone binding"/>
    <property type="evidence" value="ECO:0007669"/>
    <property type="project" value="InterPro"/>
</dbReference>
<sequence length="111" mass="12400">MLVVRISPKENFPTKTRVLVKVWLHGSSKIDLLKKSTLYVFGITHVPRLEDWSVMPVERIGFMLQAHGFFNCSHAVDVPPSPRACESDVKEGHVKETIATKSVSNGLIAML</sequence>
<dbReference type="Pfam" id="PF01179">
    <property type="entry name" value="Cu_amine_oxid"/>
    <property type="match status" value="1"/>
</dbReference>
<dbReference type="InterPro" id="IPR036460">
    <property type="entry name" value="Cu_amine_oxidase_C_sf"/>
</dbReference>
<protein>
    <recommendedName>
        <fullName evidence="1">Amine oxidase</fullName>
        <ecNumber evidence="1">1.4.3.-</ecNumber>
    </recommendedName>
</protein>
<proteinExistence type="inferred from homology"/>
<dbReference type="PANTHER" id="PTHR10638">
    <property type="entry name" value="COPPER AMINE OXIDASE"/>
    <property type="match status" value="1"/>
</dbReference>
<keyword evidence="4" id="KW-1185">Reference proteome</keyword>
<dbReference type="SUPFAM" id="SSF49998">
    <property type="entry name" value="Amine oxidase catalytic domain"/>
    <property type="match status" value="1"/>
</dbReference>
<dbReference type="GO" id="GO:0009308">
    <property type="term" value="P:amine metabolic process"/>
    <property type="evidence" value="ECO:0007669"/>
    <property type="project" value="UniProtKB-UniRule"/>
</dbReference>
<dbReference type="InterPro" id="IPR000269">
    <property type="entry name" value="Cu_amine_oxidase"/>
</dbReference>
<dbReference type="Proteomes" id="UP001177003">
    <property type="component" value="Chromosome 4"/>
</dbReference>
<dbReference type="EC" id="1.4.3.-" evidence="1"/>